<sequence length="281" mass="28006">MTVPTGATTGSRSLKVVISSGSAFTPIKILSARTVTLSDSTGAVGSSVTVTASNFDPGAAVQIKLAKTVTGGTPVYTADTPVNATISETGTLAATSFTVSTPGAVVVVETAPDGDPSVDWASAPFSSLVPGTTLSMRSFITGSNSTNTGIDFGSLTSPNKPTPIAGDLNRIQVVDQRYGAYGWSLTATMSNFVGASVSMNKSTVSLSPSCAAVGANSAPGLTAGGSSQSFASTVALCAKDTQTGTSGNTSGAYNVDASVVLTIPAFQRADVYSAIMTITLS</sequence>
<dbReference type="AlphaFoldDB" id="A0A6J6I2I6"/>
<accession>A0A6J6I2I6</accession>
<dbReference type="EMBL" id="CAEZVF010000052">
    <property type="protein sequence ID" value="CAB4619800.1"/>
    <property type="molecule type" value="Genomic_DNA"/>
</dbReference>
<evidence type="ECO:0000313" key="1">
    <source>
        <dbReference type="EMBL" id="CAB4619800.1"/>
    </source>
</evidence>
<protein>
    <submittedName>
        <fullName evidence="1">Unannotated protein</fullName>
    </submittedName>
</protein>
<reference evidence="1" key="1">
    <citation type="submission" date="2020-05" db="EMBL/GenBank/DDBJ databases">
        <authorList>
            <person name="Chiriac C."/>
            <person name="Salcher M."/>
            <person name="Ghai R."/>
            <person name="Kavagutti S V."/>
        </authorList>
    </citation>
    <scope>NUCLEOTIDE SEQUENCE</scope>
</reference>
<organism evidence="1">
    <name type="scientific">freshwater metagenome</name>
    <dbReference type="NCBI Taxonomy" id="449393"/>
    <lineage>
        <taxon>unclassified sequences</taxon>
        <taxon>metagenomes</taxon>
        <taxon>ecological metagenomes</taxon>
    </lineage>
</organism>
<name>A0A6J6I2I6_9ZZZZ</name>
<proteinExistence type="predicted"/>
<dbReference type="Gene3D" id="2.60.40.230">
    <property type="entry name" value="Neocarzinostatin-like"/>
    <property type="match status" value="1"/>
</dbReference>
<gene>
    <name evidence="1" type="ORF">UFOPK1939_00482</name>
</gene>